<protein>
    <submittedName>
        <fullName evidence="2">Uncharacterized protein</fullName>
    </submittedName>
</protein>
<feature type="region of interest" description="Disordered" evidence="1">
    <location>
        <begin position="122"/>
        <end position="141"/>
    </location>
</feature>
<keyword evidence="3" id="KW-1185">Reference proteome</keyword>
<dbReference type="EMBL" id="JANPWB010000011">
    <property type="protein sequence ID" value="KAJ1122582.1"/>
    <property type="molecule type" value="Genomic_DNA"/>
</dbReference>
<organism evidence="2 3">
    <name type="scientific">Pleurodeles waltl</name>
    <name type="common">Iberian ribbed newt</name>
    <dbReference type="NCBI Taxonomy" id="8319"/>
    <lineage>
        <taxon>Eukaryota</taxon>
        <taxon>Metazoa</taxon>
        <taxon>Chordata</taxon>
        <taxon>Craniata</taxon>
        <taxon>Vertebrata</taxon>
        <taxon>Euteleostomi</taxon>
        <taxon>Amphibia</taxon>
        <taxon>Batrachia</taxon>
        <taxon>Caudata</taxon>
        <taxon>Salamandroidea</taxon>
        <taxon>Salamandridae</taxon>
        <taxon>Pleurodelinae</taxon>
        <taxon>Pleurodeles</taxon>
    </lineage>
</organism>
<proteinExistence type="predicted"/>
<reference evidence="2" key="1">
    <citation type="journal article" date="2022" name="bioRxiv">
        <title>Sequencing and chromosome-scale assembly of the giantPleurodeles waltlgenome.</title>
        <authorList>
            <person name="Brown T."/>
            <person name="Elewa A."/>
            <person name="Iarovenko S."/>
            <person name="Subramanian E."/>
            <person name="Araus A.J."/>
            <person name="Petzold A."/>
            <person name="Susuki M."/>
            <person name="Suzuki K.-i.T."/>
            <person name="Hayashi T."/>
            <person name="Toyoda A."/>
            <person name="Oliveira C."/>
            <person name="Osipova E."/>
            <person name="Leigh N.D."/>
            <person name="Simon A."/>
            <person name="Yun M.H."/>
        </authorList>
    </citation>
    <scope>NUCLEOTIDE SEQUENCE</scope>
    <source>
        <strain evidence="2">20211129_DDA</strain>
        <tissue evidence="2">Liver</tissue>
    </source>
</reference>
<accession>A0AAV7P5P8</accession>
<sequence>MCRAHHDFSTECGAAPIPRTEAGPTRLRKCTAFWSNMRWRGILVSRALGRSPSVPRSKEGLRCLRERTTLWSHTQLRSRLQHQNRDQSPPHSPRHTPCRVAGAGYCGHYWKAGDARYRDLSIASRGTPSHGPRDTGDGGLV</sequence>
<comment type="caution">
    <text evidence="2">The sequence shown here is derived from an EMBL/GenBank/DDBJ whole genome shotgun (WGS) entry which is preliminary data.</text>
</comment>
<evidence type="ECO:0000313" key="2">
    <source>
        <dbReference type="EMBL" id="KAJ1122582.1"/>
    </source>
</evidence>
<feature type="compositionally biased region" description="Basic and acidic residues" evidence="1">
    <location>
        <begin position="131"/>
        <end position="141"/>
    </location>
</feature>
<gene>
    <name evidence="2" type="ORF">NDU88_001068</name>
</gene>
<feature type="region of interest" description="Disordered" evidence="1">
    <location>
        <begin position="74"/>
        <end position="97"/>
    </location>
</feature>
<name>A0AAV7P5P8_PLEWA</name>
<evidence type="ECO:0000313" key="3">
    <source>
        <dbReference type="Proteomes" id="UP001066276"/>
    </source>
</evidence>
<evidence type="ECO:0000256" key="1">
    <source>
        <dbReference type="SAM" id="MobiDB-lite"/>
    </source>
</evidence>
<dbReference type="Proteomes" id="UP001066276">
    <property type="component" value="Chromosome 7"/>
</dbReference>
<dbReference type="AlphaFoldDB" id="A0AAV7P5P8"/>